<dbReference type="InterPro" id="IPR013785">
    <property type="entry name" value="Aldolase_TIM"/>
</dbReference>
<feature type="site" description="Transition state stabilizer" evidence="4">
    <location>
        <position position="180"/>
    </location>
</feature>
<dbReference type="CDD" id="cd00003">
    <property type="entry name" value="PNPsynthase"/>
    <property type="match status" value="1"/>
</dbReference>
<accession>A0A089NYX4</accession>
<dbReference type="GO" id="GO:0005829">
    <property type="term" value="C:cytosol"/>
    <property type="evidence" value="ECO:0007669"/>
    <property type="project" value="TreeGrafter"/>
</dbReference>
<keyword evidence="7" id="KW-1185">Reference proteome</keyword>
<dbReference type="NCBIfam" id="TIGR00559">
    <property type="entry name" value="pdxJ"/>
    <property type="match status" value="1"/>
</dbReference>
<dbReference type="Gene3D" id="3.20.20.70">
    <property type="entry name" value="Aldolase class I"/>
    <property type="match status" value="1"/>
</dbReference>
<feature type="binding site" evidence="4">
    <location>
        <position position="129"/>
    </location>
    <ligand>
        <name>1-deoxy-D-xylulose 5-phosphate</name>
        <dbReference type="ChEBI" id="CHEBI:57792"/>
    </ligand>
</feature>
<evidence type="ECO:0000256" key="5">
    <source>
        <dbReference type="NCBIfam" id="TIGR00559"/>
    </source>
</evidence>
<feature type="binding site" evidence="4">
    <location>
        <position position="47"/>
    </location>
    <ligand>
        <name>3-amino-2-oxopropyl phosphate</name>
        <dbReference type="ChEBI" id="CHEBI:57279"/>
    </ligand>
</feature>
<dbReference type="AlphaFoldDB" id="A0A089NYX4"/>
<dbReference type="InterPro" id="IPR036130">
    <property type="entry name" value="Pyridoxine-5'_phos_synth"/>
</dbReference>
<feature type="binding site" evidence="4">
    <location>
        <position position="36"/>
    </location>
    <ligand>
        <name>3-amino-2-oxopropyl phosphate</name>
        <dbReference type="ChEBI" id="CHEBI:57279"/>
    </ligand>
</feature>
<organism evidence="6 7">
    <name type="scientific">Methylobacterium oryzae CBMB20</name>
    <dbReference type="NCBI Taxonomy" id="693986"/>
    <lineage>
        <taxon>Bacteria</taxon>
        <taxon>Pseudomonadati</taxon>
        <taxon>Pseudomonadota</taxon>
        <taxon>Alphaproteobacteria</taxon>
        <taxon>Hyphomicrobiales</taxon>
        <taxon>Methylobacteriaceae</taxon>
        <taxon>Methylobacterium</taxon>
    </lineage>
</organism>
<comment type="similarity">
    <text evidence="4">Belongs to the PNP synthase family.</text>
</comment>
<keyword evidence="1 4" id="KW-0963">Cytoplasm</keyword>
<name>A0A089NYX4_9HYPH</name>
<comment type="subunit">
    <text evidence="4">Homooctamer; tetramer of dimers.</text>
</comment>
<protein>
    <recommendedName>
        <fullName evidence="4 5">Pyridoxine 5'-phosphate synthase</fullName>
        <shortName evidence="4">PNP synthase</shortName>
        <ecNumber evidence="4 5">2.6.99.2</ecNumber>
    </recommendedName>
</protein>
<comment type="subcellular location">
    <subcellularLocation>
        <location evidence="4">Cytoplasm</location>
    </subcellularLocation>
</comment>
<dbReference type="NCBIfam" id="NF003624">
    <property type="entry name" value="PRK05265.1-2"/>
    <property type="match status" value="1"/>
</dbReference>
<evidence type="ECO:0000313" key="7">
    <source>
        <dbReference type="Proteomes" id="UP000029492"/>
    </source>
</evidence>
<dbReference type="eggNOG" id="COG0854">
    <property type="taxonomic scope" value="Bacteria"/>
</dbReference>
<keyword evidence="3 4" id="KW-0664">Pyridoxine biosynthesis</keyword>
<dbReference type="STRING" id="693986.MOC_3970"/>
<feature type="binding site" evidence="4">
    <location>
        <position position="224"/>
    </location>
    <ligand>
        <name>3-amino-2-oxopropyl phosphate</name>
        <dbReference type="ChEBI" id="CHEBI:57279"/>
    </ligand>
</feature>
<feature type="active site" description="Proton acceptor" evidence="4">
    <location>
        <position position="99"/>
    </location>
</feature>
<dbReference type="HAMAP" id="MF_00279">
    <property type="entry name" value="PdxJ"/>
    <property type="match status" value="1"/>
</dbReference>
<dbReference type="SUPFAM" id="SSF63892">
    <property type="entry name" value="Pyridoxine 5'-phosphate synthase"/>
    <property type="match status" value="1"/>
</dbReference>
<dbReference type="NCBIfam" id="NF003627">
    <property type="entry name" value="PRK05265.1-5"/>
    <property type="match status" value="1"/>
</dbReference>
<comment type="function">
    <text evidence="4">Catalyzes the complicated ring closure reaction between the two acyclic compounds 1-deoxy-D-xylulose-5-phosphate (DXP) and 3-amino-2-oxopropyl phosphate (1-amino-acetone-3-phosphate or AAP) to form pyridoxine 5'-phosphate (PNP) and inorganic phosphate.</text>
</comment>
<feature type="active site" description="Proton donor" evidence="4">
    <location>
        <position position="223"/>
    </location>
</feature>
<dbReference type="Proteomes" id="UP000029492">
    <property type="component" value="Chromosome"/>
</dbReference>
<sequence length="274" mass="29372">MRARRAFRTLPVSLSHRADTGTNERMTSEKLRLGVNIDHVATVRNARGGDYPDPVRAALLAVEAGADGITAHLREDRRHIRDTDIAALKRGLSVPLNFEMAATDEMVAIALATRPHAACLVPEKREERTTEGGLDIVGGREHLAPRIRTLAEAGIRVSLFVEPEPAVMDAAHALGAPVVELHTGSYCEAALEDDDGRTAHELARLRRAAEHGAGLGLEIHAGHGLTLGSVGPVAALPQIRELNIGHSLIADAIFVGLDQAVRDMRAAMDRARLA</sequence>
<dbReference type="UniPathway" id="UPA00244">
    <property type="reaction ID" value="UER00313"/>
</dbReference>
<proteinExistence type="inferred from homology"/>
<feature type="binding site" evidence="4">
    <location>
        <position position="74"/>
    </location>
    <ligand>
        <name>1-deoxy-D-xylulose 5-phosphate</name>
        <dbReference type="ChEBI" id="CHEBI:57792"/>
    </ligand>
</feature>
<dbReference type="NCBIfam" id="NF003625">
    <property type="entry name" value="PRK05265.1-3"/>
    <property type="match status" value="1"/>
</dbReference>
<comment type="pathway">
    <text evidence="4">Cofactor biosynthesis; pyridoxine 5'-phosphate biosynthesis; pyridoxine 5'-phosphate from D-erythrose 4-phosphate: step 5/5.</text>
</comment>
<evidence type="ECO:0000256" key="3">
    <source>
        <dbReference type="ARBA" id="ARBA00023096"/>
    </source>
</evidence>
<dbReference type="InterPro" id="IPR004569">
    <property type="entry name" value="PyrdxlP_synth_PdxJ"/>
</dbReference>
<dbReference type="KEGG" id="mor:MOC_3970"/>
<feature type="active site" description="Proton acceptor" evidence="4">
    <location>
        <position position="72"/>
    </location>
</feature>
<evidence type="ECO:0000256" key="2">
    <source>
        <dbReference type="ARBA" id="ARBA00022679"/>
    </source>
</evidence>
<dbReference type="EC" id="2.6.99.2" evidence="4 5"/>
<feature type="binding site" evidence="4">
    <location>
        <begin position="245"/>
        <end position="246"/>
    </location>
    <ligand>
        <name>3-amino-2-oxopropyl phosphate</name>
        <dbReference type="ChEBI" id="CHEBI:57279"/>
    </ligand>
</feature>
<dbReference type="GO" id="GO:0008615">
    <property type="term" value="P:pyridoxine biosynthetic process"/>
    <property type="evidence" value="ECO:0007669"/>
    <property type="project" value="UniProtKB-UniRule"/>
</dbReference>
<feature type="binding site" evidence="4">
    <location>
        <begin position="38"/>
        <end position="39"/>
    </location>
    <ligand>
        <name>1-deoxy-D-xylulose 5-phosphate</name>
        <dbReference type="ChEBI" id="CHEBI:57792"/>
    </ligand>
</feature>
<feature type="binding site" evidence="4">
    <location>
        <position position="79"/>
    </location>
    <ligand>
        <name>1-deoxy-D-xylulose 5-phosphate</name>
        <dbReference type="ChEBI" id="CHEBI:57792"/>
    </ligand>
</feature>
<dbReference type="GO" id="GO:0033856">
    <property type="term" value="F:pyridoxine 5'-phosphate synthase activity"/>
    <property type="evidence" value="ECO:0007669"/>
    <property type="project" value="UniProtKB-UniRule"/>
</dbReference>
<keyword evidence="2 4" id="KW-0808">Transferase</keyword>
<evidence type="ECO:0000256" key="1">
    <source>
        <dbReference type="ARBA" id="ARBA00022490"/>
    </source>
</evidence>
<dbReference type="PANTHER" id="PTHR30456:SF0">
    <property type="entry name" value="PYRIDOXINE 5'-PHOSPHATE SYNTHASE"/>
    <property type="match status" value="1"/>
</dbReference>
<reference evidence="6 7" key="1">
    <citation type="journal article" date="2014" name="PLoS ONE">
        <title>Genome Information of Methylobacterium oryzae, a Plant-Probiotic Methylotroph in the Phyllosphere.</title>
        <authorList>
            <person name="Kwak M.J."/>
            <person name="Jeong H."/>
            <person name="Madhaiyan M."/>
            <person name="Lee Y."/>
            <person name="Sa T.M."/>
            <person name="Oh T.K."/>
            <person name="Kim J.F."/>
        </authorList>
    </citation>
    <scope>NUCLEOTIDE SEQUENCE [LARGE SCALE GENOMIC DNA]</scope>
    <source>
        <strain evidence="6 7">CBMB20</strain>
    </source>
</reference>
<dbReference type="EMBL" id="CP003811">
    <property type="protein sequence ID" value="AIQ91725.1"/>
    <property type="molecule type" value="Genomic_DNA"/>
</dbReference>
<dbReference type="Pfam" id="PF03740">
    <property type="entry name" value="PdxJ"/>
    <property type="match status" value="1"/>
</dbReference>
<evidence type="ECO:0000313" key="6">
    <source>
        <dbReference type="EMBL" id="AIQ91725.1"/>
    </source>
</evidence>
<gene>
    <name evidence="4 6" type="primary">pdxJ</name>
    <name evidence="6" type="ORF">MOC_3970</name>
</gene>
<comment type="catalytic activity">
    <reaction evidence="4">
        <text>3-amino-2-oxopropyl phosphate + 1-deoxy-D-xylulose 5-phosphate = pyridoxine 5'-phosphate + phosphate + 2 H2O + H(+)</text>
        <dbReference type="Rhea" id="RHEA:15265"/>
        <dbReference type="ChEBI" id="CHEBI:15377"/>
        <dbReference type="ChEBI" id="CHEBI:15378"/>
        <dbReference type="ChEBI" id="CHEBI:43474"/>
        <dbReference type="ChEBI" id="CHEBI:57279"/>
        <dbReference type="ChEBI" id="CHEBI:57792"/>
        <dbReference type="ChEBI" id="CHEBI:58589"/>
        <dbReference type="EC" id="2.6.99.2"/>
    </reaction>
</comment>
<dbReference type="PANTHER" id="PTHR30456">
    <property type="entry name" value="PYRIDOXINE 5'-PHOSPHATE SYNTHASE"/>
    <property type="match status" value="1"/>
</dbReference>
<dbReference type="HOGENOM" id="CLU_074563_0_0_5"/>
<evidence type="ECO:0000256" key="4">
    <source>
        <dbReference type="HAMAP-Rule" id="MF_00279"/>
    </source>
</evidence>